<evidence type="ECO:0000256" key="2">
    <source>
        <dbReference type="ARBA" id="ARBA00006275"/>
    </source>
</evidence>
<accession>A0ABW5YKT2</accession>
<dbReference type="EMBL" id="JBHUPC010000012">
    <property type="protein sequence ID" value="MFD2891666.1"/>
    <property type="molecule type" value="Genomic_DNA"/>
</dbReference>
<dbReference type="PROSITE" id="PS51257">
    <property type="entry name" value="PROKAR_LIPOPROTEIN"/>
    <property type="match status" value="1"/>
</dbReference>
<protein>
    <submittedName>
        <fullName evidence="9">RagB/SusD family nutrient uptake outer membrane protein</fullName>
    </submittedName>
</protein>
<comment type="caution">
    <text evidence="9">The sequence shown here is derived from an EMBL/GenBank/DDBJ whole genome shotgun (WGS) entry which is preliminary data.</text>
</comment>
<feature type="signal peptide" evidence="6">
    <location>
        <begin position="1"/>
        <end position="23"/>
    </location>
</feature>
<dbReference type="Proteomes" id="UP001597534">
    <property type="component" value="Unassembled WGS sequence"/>
</dbReference>
<dbReference type="Gene3D" id="2.20.20.130">
    <property type="match status" value="1"/>
</dbReference>
<evidence type="ECO:0000256" key="5">
    <source>
        <dbReference type="ARBA" id="ARBA00023237"/>
    </source>
</evidence>
<evidence type="ECO:0000313" key="10">
    <source>
        <dbReference type="Proteomes" id="UP001597534"/>
    </source>
</evidence>
<proteinExistence type="inferred from homology"/>
<feature type="domain" description="RagB/SusD" evidence="7">
    <location>
        <begin position="331"/>
        <end position="469"/>
    </location>
</feature>
<feature type="domain" description="SusD-like N-terminal" evidence="8">
    <location>
        <begin position="49"/>
        <end position="226"/>
    </location>
</feature>
<gene>
    <name evidence="9" type="ORF">ACFS5J_06530</name>
</gene>
<sequence>MKIKNLLLPVILLAFGTYSCTDAYEIDAADEIIDGNAITNIDDLSRAMNGAYAGVGGQSFVAWSSYFTDECRKPSTNRGQGVQVHTWSINDGTDEPASYYSGLYSTINRANVVLERMDNFEVASPEDAALREQYRGELLTIRAMAHFDLMRFFATSYDNPNALATPIATEVFVLDMLARNTVGEVVSFVKSDLMTALDIFNTYGNDNDVTKVTPTAVKAILARLALYTKDYDAAIAYSQEVMNAVPLAATPTDYIDIWSDASDAEIIFKLKRVQGNGQIGRIFKDANGDVFFNVSNGLFSTFQQNDIRFFSLIDLNESTLQDLQVGKYIGPSSNYGLADIKLFRVAEMYLINAEAHALKATPNFTAAETAINALRASRRLDAGALPNLTFTDQNDAINKILLERRKELAFEGHRFFDLKRFNRGVDRLPSDVELNTFAEDLDAGDYRFTLPIPSAALFANDLLVQNPIY</sequence>
<keyword evidence="5" id="KW-0998">Cell outer membrane</keyword>
<organism evidence="9 10">
    <name type="scientific">Flavobacterium chuncheonense</name>
    <dbReference type="NCBI Taxonomy" id="2026653"/>
    <lineage>
        <taxon>Bacteria</taxon>
        <taxon>Pseudomonadati</taxon>
        <taxon>Bacteroidota</taxon>
        <taxon>Flavobacteriia</taxon>
        <taxon>Flavobacteriales</taxon>
        <taxon>Flavobacteriaceae</taxon>
        <taxon>Flavobacterium</taxon>
    </lineage>
</organism>
<feature type="chain" id="PRO_5045262108" evidence="6">
    <location>
        <begin position="24"/>
        <end position="469"/>
    </location>
</feature>
<dbReference type="Gene3D" id="1.25.40.900">
    <property type="match status" value="1"/>
</dbReference>
<evidence type="ECO:0000256" key="4">
    <source>
        <dbReference type="ARBA" id="ARBA00023136"/>
    </source>
</evidence>
<evidence type="ECO:0000259" key="7">
    <source>
        <dbReference type="Pfam" id="PF07980"/>
    </source>
</evidence>
<dbReference type="InterPro" id="IPR011990">
    <property type="entry name" value="TPR-like_helical_dom_sf"/>
</dbReference>
<dbReference type="Gene3D" id="1.25.40.390">
    <property type="match status" value="1"/>
</dbReference>
<dbReference type="SUPFAM" id="SSF48452">
    <property type="entry name" value="TPR-like"/>
    <property type="match status" value="1"/>
</dbReference>
<dbReference type="Pfam" id="PF07980">
    <property type="entry name" value="SusD_RagB"/>
    <property type="match status" value="1"/>
</dbReference>
<name>A0ABW5YKT2_9FLAO</name>
<dbReference type="InterPro" id="IPR033985">
    <property type="entry name" value="SusD-like_N"/>
</dbReference>
<reference evidence="10" key="1">
    <citation type="journal article" date="2019" name="Int. J. Syst. Evol. Microbiol.">
        <title>The Global Catalogue of Microorganisms (GCM) 10K type strain sequencing project: providing services to taxonomists for standard genome sequencing and annotation.</title>
        <authorList>
            <consortium name="The Broad Institute Genomics Platform"/>
            <consortium name="The Broad Institute Genome Sequencing Center for Infectious Disease"/>
            <person name="Wu L."/>
            <person name="Ma J."/>
        </authorList>
    </citation>
    <scope>NUCLEOTIDE SEQUENCE [LARGE SCALE GENOMIC DNA]</scope>
    <source>
        <strain evidence="10">KCTC 22671</strain>
    </source>
</reference>
<dbReference type="RefSeq" id="WP_379811253.1">
    <property type="nucleotide sequence ID" value="NZ_JBHUPC010000012.1"/>
</dbReference>
<evidence type="ECO:0000256" key="6">
    <source>
        <dbReference type="SAM" id="SignalP"/>
    </source>
</evidence>
<comment type="similarity">
    <text evidence="2">Belongs to the SusD family.</text>
</comment>
<comment type="subcellular location">
    <subcellularLocation>
        <location evidence="1">Cell outer membrane</location>
    </subcellularLocation>
</comment>
<keyword evidence="4" id="KW-0472">Membrane</keyword>
<dbReference type="InterPro" id="IPR012944">
    <property type="entry name" value="SusD_RagB_dom"/>
</dbReference>
<evidence type="ECO:0000313" key="9">
    <source>
        <dbReference type="EMBL" id="MFD2891666.1"/>
    </source>
</evidence>
<keyword evidence="3 6" id="KW-0732">Signal</keyword>
<evidence type="ECO:0000256" key="3">
    <source>
        <dbReference type="ARBA" id="ARBA00022729"/>
    </source>
</evidence>
<dbReference type="Pfam" id="PF14322">
    <property type="entry name" value="SusD-like_3"/>
    <property type="match status" value="1"/>
</dbReference>
<evidence type="ECO:0000256" key="1">
    <source>
        <dbReference type="ARBA" id="ARBA00004442"/>
    </source>
</evidence>
<evidence type="ECO:0000259" key="8">
    <source>
        <dbReference type="Pfam" id="PF14322"/>
    </source>
</evidence>
<keyword evidence="10" id="KW-1185">Reference proteome</keyword>